<dbReference type="PROSITE" id="PS00137">
    <property type="entry name" value="SUBTILASE_HIS"/>
    <property type="match status" value="1"/>
</dbReference>
<evidence type="ECO:0000256" key="2">
    <source>
        <dbReference type="ARBA" id="ARBA00022670"/>
    </source>
</evidence>
<dbReference type="InterPro" id="IPR050131">
    <property type="entry name" value="Peptidase_S8_subtilisin-like"/>
</dbReference>
<reference evidence="11" key="1">
    <citation type="submission" date="2021-05" db="EMBL/GenBank/DDBJ databases">
        <authorList>
            <person name="Stam R."/>
        </authorList>
    </citation>
    <scope>NUCLEOTIDE SEQUENCE</scope>
    <source>
        <strain evidence="11">CS162</strain>
    </source>
</reference>
<keyword evidence="12" id="KW-1185">Reference proteome</keyword>
<dbReference type="InterPro" id="IPR036852">
    <property type="entry name" value="Peptidase_S8/S53_dom_sf"/>
</dbReference>
<dbReference type="InterPro" id="IPR015500">
    <property type="entry name" value="Peptidase_S8_subtilisin-rel"/>
</dbReference>
<name>A0A8J2I2J4_9PLEO</name>
<dbReference type="PROSITE" id="PS00138">
    <property type="entry name" value="SUBTILASE_SER"/>
    <property type="match status" value="1"/>
</dbReference>
<dbReference type="PRINTS" id="PR00723">
    <property type="entry name" value="SUBTILISIN"/>
</dbReference>
<keyword evidence="5 6" id="KW-0720">Serine protease</keyword>
<dbReference type="EMBL" id="CAJRGZ010000019">
    <property type="protein sequence ID" value="CAG5158550.1"/>
    <property type="molecule type" value="Genomic_DNA"/>
</dbReference>
<dbReference type="PROSITE" id="PS51892">
    <property type="entry name" value="SUBTILASE"/>
    <property type="match status" value="1"/>
</dbReference>
<dbReference type="GO" id="GO:0005576">
    <property type="term" value="C:extracellular region"/>
    <property type="evidence" value="ECO:0007669"/>
    <property type="project" value="UniProtKB-ARBA"/>
</dbReference>
<dbReference type="Pfam" id="PF05922">
    <property type="entry name" value="Inhibitor_I9"/>
    <property type="match status" value="1"/>
</dbReference>
<evidence type="ECO:0008006" key="13">
    <source>
        <dbReference type="Google" id="ProtNLM"/>
    </source>
</evidence>
<accession>A0A8J2I2J4</accession>
<dbReference type="GeneID" id="67016883"/>
<evidence type="ECO:0000256" key="7">
    <source>
        <dbReference type="RuleBase" id="RU003355"/>
    </source>
</evidence>
<dbReference type="Proteomes" id="UP000676310">
    <property type="component" value="Unassembled WGS sequence"/>
</dbReference>
<evidence type="ECO:0000256" key="4">
    <source>
        <dbReference type="ARBA" id="ARBA00022801"/>
    </source>
</evidence>
<dbReference type="Gene3D" id="3.30.70.80">
    <property type="entry name" value="Peptidase S8 propeptide/proteinase inhibitor I9"/>
    <property type="match status" value="1"/>
</dbReference>
<dbReference type="RefSeq" id="XP_043168690.1">
    <property type="nucleotide sequence ID" value="XM_043312755.1"/>
</dbReference>
<evidence type="ECO:0000256" key="6">
    <source>
        <dbReference type="PROSITE-ProRule" id="PRU01240"/>
    </source>
</evidence>
<keyword evidence="3 8" id="KW-0732">Signal</keyword>
<dbReference type="PROSITE" id="PS00136">
    <property type="entry name" value="SUBTILASE_ASP"/>
    <property type="match status" value="1"/>
</dbReference>
<organism evidence="11 12">
    <name type="scientific">Alternaria atra</name>
    <dbReference type="NCBI Taxonomy" id="119953"/>
    <lineage>
        <taxon>Eukaryota</taxon>
        <taxon>Fungi</taxon>
        <taxon>Dikarya</taxon>
        <taxon>Ascomycota</taxon>
        <taxon>Pezizomycotina</taxon>
        <taxon>Dothideomycetes</taxon>
        <taxon>Pleosporomycetidae</taxon>
        <taxon>Pleosporales</taxon>
        <taxon>Pleosporineae</taxon>
        <taxon>Pleosporaceae</taxon>
        <taxon>Alternaria</taxon>
        <taxon>Alternaria sect. Ulocladioides</taxon>
    </lineage>
</organism>
<evidence type="ECO:0000313" key="11">
    <source>
        <dbReference type="EMBL" id="CAG5158550.1"/>
    </source>
</evidence>
<dbReference type="CDD" id="cd04077">
    <property type="entry name" value="Peptidases_S8_PCSK9_ProteinaseK_like"/>
    <property type="match status" value="1"/>
</dbReference>
<gene>
    <name evidence="11" type="ORF">ALTATR162_LOCUS5138</name>
</gene>
<evidence type="ECO:0000313" key="12">
    <source>
        <dbReference type="Proteomes" id="UP000676310"/>
    </source>
</evidence>
<dbReference type="Gene3D" id="3.40.50.200">
    <property type="entry name" value="Peptidase S8/S53 domain"/>
    <property type="match status" value="1"/>
</dbReference>
<feature type="active site" description="Charge relay system" evidence="6">
    <location>
        <position position="193"/>
    </location>
</feature>
<feature type="domain" description="Peptidase S8/S53" evidence="9">
    <location>
        <begin position="159"/>
        <end position="386"/>
    </location>
</feature>
<comment type="caution">
    <text evidence="11">The sequence shown here is derived from an EMBL/GenBank/DDBJ whole genome shotgun (WGS) entry which is preliminary data.</text>
</comment>
<feature type="signal peptide" evidence="8">
    <location>
        <begin position="1"/>
        <end position="21"/>
    </location>
</feature>
<keyword evidence="2 6" id="KW-0645">Protease</keyword>
<evidence type="ECO:0000256" key="1">
    <source>
        <dbReference type="ARBA" id="ARBA00011073"/>
    </source>
</evidence>
<feature type="active site" description="Charge relay system" evidence="6">
    <location>
        <position position="161"/>
    </location>
</feature>
<dbReference type="InterPro" id="IPR010259">
    <property type="entry name" value="S8pro/Inhibitor_I9"/>
</dbReference>
<dbReference type="PANTHER" id="PTHR43806">
    <property type="entry name" value="PEPTIDASE S8"/>
    <property type="match status" value="1"/>
</dbReference>
<dbReference type="SUPFAM" id="SSF52743">
    <property type="entry name" value="Subtilisin-like"/>
    <property type="match status" value="1"/>
</dbReference>
<feature type="active site" description="Charge relay system" evidence="6">
    <location>
        <position position="352"/>
    </location>
</feature>
<sequence>MQFFTRITVLAAAAAPFLANAAPVDTPRADEIIPGKYIVQLKPDTDVASITAHHNKVRSIHARNLARRGGDGPNGTPVEREYGFGNFKAYAGSFDDATIEELKALPEVLTIEPDFIMRISAYVSQENAPWGLASISSRTPGATSYVYDESAGDGTFSYVMDTGVRITHVDFEGRATYGFNAVAGSPETDTDGHGTHVAGTVGGAKYGVAKKTNIIAVKVLGGDTGSASDVFAGLDWTVNDIVSKGRQNTAVINISLGSSASTLWDAAITAAWEKGVLAVNAAGNEDSPASNSSPCRSPEVICVGNAEIDNSRHSGFGGSNYGPEVDIFAAGTDIVSASWRSDTAERTTTGTSMASPAVAGLVSYLRALEGPSTAADVKARVYELATRGVVTDTLGSVNLLAFNGNPSARIASSPSNDTVDGTIKARGAWKLW</sequence>
<dbReference type="InterPro" id="IPR022398">
    <property type="entry name" value="Peptidase_S8_His-AS"/>
</dbReference>
<keyword evidence="4 6" id="KW-0378">Hydrolase</keyword>
<evidence type="ECO:0000259" key="9">
    <source>
        <dbReference type="Pfam" id="PF00082"/>
    </source>
</evidence>
<evidence type="ECO:0000259" key="10">
    <source>
        <dbReference type="Pfam" id="PF05922"/>
    </source>
</evidence>
<dbReference type="SUPFAM" id="SSF54897">
    <property type="entry name" value="Protease propeptides/inhibitors"/>
    <property type="match status" value="1"/>
</dbReference>
<dbReference type="FunFam" id="3.40.50.200:FF:000014">
    <property type="entry name" value="Proteinase K"/>
    <property type="match status" value="1"/>
</dbReference>
<dbReference type="OrthoDB" id="206201at2759"/>
<dbReference type="InterPro" id="IPR034193">
    <property type="entry name" value="PCSK9_ProteinaseK-like"/>
</dbReference>
<protein>
    <recommendedName>
        <fullName evidence="13">Alkaline protease 1</fullName>
    </recommendedName>
</protein>
<dbReference type="PANTHER" id="PTHR43806:SF58">
    <property type="entry name" value="ALKALINE PROTEASE 1-RELATED"/>
    <property type="match status" value="1"/>
</dbReference>
<dbReference type="InterPro" id="IPR023827">
    <property type="entry name" value="Peptidase_S8_Asp-AS"/>
</dbReference>
<feature type="domain" description="Inhibitor I9" evidence="10">
    <location>
        <begin position="36"/>
        <end position="119"/>
    </location>
</feature>
<dbReference type="InterPro" id="IPR023828">
    <property type="entry name" value="Peptidase_S8_Ser-AS"/>
</dbReference>
<dbReference type="Pfam" id="PF00082">
    <property type="entry name" value="Peptidase_S8"/>
    <property type="match status" value="1"/>
</dbReference>
<evidence type="ECO:0000256" key="3">
    <source>
        <dbReference type="ARBA" id="ARBA00022729"/>
    </source>
</evidence>
<comment type="similarity">
    <text evidence="1 6 7">Belongs to the peptidase S8 family.</text>
</comment>
<dbReference type="GO" id="GO:0006508">
    <property type="term" value="P:proteolysis"/>
    <property type="evidence" value="ECO:0007669"/>
    <property type="project" value="UniProtKB-KW"/>
</dbReference>
<feature type="chain" id="PRO_5035294181" description="Alkaline protease 1" evidence="8">
    <location>
        <begin position="22"/>
        <end position="432"/>
    </location>
</feature>
<evidence type="ECO:0000256" key="5">
    <source>
        <dbReference type="ARBA" id="ARBA00022825"/>
    </source>
</evidence>
<proteinExistence type="inferred from homology"/>
<dbReference type="GO" id="GO:0004252">
    <property type="term" value="F:serine-type endopeptidase activity"/>
    <property type="evidence" value="ECO:0007669"/>
    <property type="project" value="UniProtKB-UniRule"/>
</dbReference>
<evidence type="ECO:0000256" key="8">
    <source>
        <dbReference type="SAM" id="SignalP"/>
    </source>
</evidence>
<dbReference type="InterPro" id="IPR037045">
    <property type="entry name" value="S8pro/Inhibitor_I9_sf"/>
</dbReference>
<dbReference type="AlphaFoldDB" id="A0A8J2I2J4"/>
<dbReference type="InterPro" id="IPR000209">
    <property type="entry name" value="Peptidase_S8/S53_dom"/>
</dbReference>